<keyword evidence="10 15" id="KW-0378">Hydrolase</keyword>
<organism evidence="16 17">
    <name type="scientific">Caldivirga maquilingensis (strain ATCC 700844 / DSM 13496 / JCM 10307 / IC-167)</name>
    <dbReference type="NCBI Taxonomy" id="397948"/>
    <lineage>
        <taxon>Archaea</taxon>
        <taxon>Thermoproteota</taxon>
        <taxon>Thermoprotei</taxon>
        <taxon>Thermoproteales</taxon>
        <taxon>Thermoproteaceae</taxon>
        <taxon>Caldivirga</taxon>
    </lineage>
</organism>
<dbReference type="HAMAP" id="MF_02067">
    <property type="entry name" value="FBP_aldolase_phosphatase"/>
    <property type="match status" value="1"/>
</dbReference>
<dbReference type="eggNOG" id="arCOG04180">
    <property type="taxonomic scope" value="Archaea"/>
</dbReference>
<feature type="active site" description="Proton donor/acceptor; for FBP aldolase activity" evidence="15">
    <location>
        <position position="231"/>
    </location>
</feature>
<feature type="binding site" evidence="15">
    <location>
        <position position="54"/>
    </location>
    <ligand>
        <name>Mg(2+)</name>
        <dbReference type="ChEBI" id="CHEBI:18420"/>
        <label>1</label>
    </ligand>
</feature>
<protein>
    <recommendedName>
        <fullName evidence="7 15">Fructose-1,6-bisphosphate aldolase/phosphatase</fullName>
        <shortName evidence="15">FBP A/P</shortName>
        <shortName evidence="15">FBP aldolase/phosphatase</shortName>
        <ecNumber evidence="6 15">3.1.3.11</ecNumber>
        <ecNumber evidence="15">4.1.2.13</ecNumber>
    </recommendedName>
</protein>
<dbReference type="GO" id="GO:0042132">
    <property type="term" value="F:fructose 1,6-bisphosphate 1-phosphatase activity"/>
    <property type="evidence" value="ECO:0007669"/>
    <property type="project" value="UniProtKB-UniRule"/>
</dbReference>
<evidence type="ECO:0000256" key="15">
    <source>
        <dbReference type="HAMAP-Rule" id="MF_02067"/>
    </source>
</evidence>
<dbReference type="AlphaFoldDB" id="A8MDX2"/>
<evidence type="ECO:0000256" key="7">
    <source>
        <dbReference type="ARBA" id="ARBA00018635"/>
    </source>
</evidence>
<comment type="catalytic activity">
    <reaction evidence="1 15">
        <text>beta-D-fructose 1,6-bisphosphate + H2O = beta-D-fructose 6-phosphate + phosphate</text>
        <dbReference type="Rhea" id="RHEA:11064"/>
        <dbReference type="ChEBI" id="CHEBI:15377"/>
        <dbReference type="ChEBI" id="CHEBI:32966"/>
        <dbReference type="ChEBI" id="CHEBI:43474"/>
        <dbReference type="ChEBI" id="CHEBI:57634"/>
        <dbReference type="EC" id="3.1.3.11"/>
    </reaction>
</comment>
<dbReference type="RefSeq" id="WP_012186197.1">
    <property type="nucleotide sequence ID" value="NC_009954.1"/>
</dbReference>
<evidence type="ECO:0000256" key="10">
    <source>
        <dbReference type="ARBA" id="ARBA00022801"/>
    </source>
</evidence>
<keyword evidence="8 15" id="KW-0312">Gluconeogenesis</keyword>
<feature type="binding site" evidence="15">
    <location>
        <position position="235"/>
    </location>
    <ligand>
        <name>Mg(2+)</name>
        <dbReference type="ChEBI" id="CHEBI:18420"/>
        <label>3</label>
    </ligand>
</feature>
<evidence type="ECO:0000256" key="9">
    <source>
        <dbReference type="ARBA" id="ARBA00022723"/>
    </source>
</evidence>
<feature type="binding site" description="in other chain" evidence="15">
    <location>
        <position position="135"/>
    </location>
    <ligand>
        <name>beta-D-fructose 1,6-bisphosphate</name>
        <dbReference type="ChEBI" id="CHEBI:32966"/>
        <note>ligand shared between dimeric partners</note>
    </ligand>
</feature>
<reference evidence="16 17" key="1">
    <citation type="submission" date="2007-10" db="EMBL/GenBank/DDBJ databases">
        <title>Complete sequence of Caldivirga maquilingensis IC-167.</title>
        <authorList>
            <consortium name="US DOE Joint Genome Institute"/>
            <person name="Copeland A."/>
            <person name="Lucas S."/>
            <person name="Lapidus A."/>
            <person name="Barry K."/>
            <person name="Glavina del Rio T."/>
            <person name="Dalin E."/>
            <person name="Tice H."/>
            <person name="Pitluck S."/>
            <person name="Saunders E."/>
            <person name="Brettin T."/>
            <person name="Bruce D."/>
            <person name="Detter J.C."/>
            <person name="Han C."/>
            <person name="Schmutz J."/>
            <person name="Larimer F."/>
            <person name="Land M."/>
            <person name="Hauser L."/>
            <person name="Kyrpides N."/>
            <person name="Ivanova N."/>
            <person name="Biddle J.F."/>
            <person name="Zhang Z."/>
            <person name="Fitz-Gibbon S.T."/>
            <person name="Lowe T.M."/>
            <person name="Saltikov C."/>
            <person name="House C.H."/>
            <person name="Richardson P."/>
        </authorList>
    </citation>
    <scope>NUCLEOTIDE SEQUENCE [LARGE SCALE GENOMIC DNA]</scope>
    <source>
        <strain evidence="17">ATCC 700844 / DSM 13496 / JCM 10307 / IC-167</strain>
    </source>
</reference>
<comment type="pathway">
    <text evidence="3 15">Carbohydrate biosynthesis; gluconeogenesis.</text>
</comment>
<dbReference type="GeneID" id="5709895"/>
<keyword evidence="17" id="KW-1185">Reference proteome</keyword>
<feature type="binding site" evidence="15">
    <location>
        <position position="20"/>
    </location>
    <ligand>
        <name>Mg(2+)</name>
        <dbReference type="ChEBI" id="CHEBI:18420"/>
        <label>1</label>
    </ligand>
</feature>
<feature type="binding site" description="in other chain" evidence="15">
    <location>
        <position position="299"/>
    </location>
    <ligand>
        <name>beta-D-fructose 1,6-bisphosphate</name>
        <dbReference type="ChEBI" id="CHEBI:32966"/>
        <note>ligand shared between dimeric partners</note>
    </ligand>
</feature>
<feature type="binding site" evidence="15">
    <location>
        <position position="20"/>
    </location>
    <ligand>
        <name>dihydroxyacetone phosphate</name>
        <dbReference type="ChEBI" id="CHEBI:57642"/>
    </ligand>
</feature>
<feature type="binding site" evidence="15">
    <location>
        <position position="234"/>
    </location>
    <ligand>
        <name>Mg(2+)</name>
        <dbReference type="ChEBI" id="CHEBI:18420"/>
        <label>3</label>
    </ligand>
</feature>
<evidence type="ECO:0000256" key="2">
    <source>
        <dbReference type="ARBA" id="ARBA00001946"/>
    </source>
</evidence>
<keyword evidence="11 15" id="KW-0460">Magnesium</keyword>
<feature type="binding site" evidence="15">
    <location>
        <position position="135"/>
    </location>
    <ligand>
        <name>dihydroxyacetone phosphate</name>
        <dbReference type="ChEBI" id="CHEBI:57642"/>
    </ligand>
</feature>
<keyword evidence="12 15" id="KW-0456">Lyase</keyword>
<feature type="binding site" evidence="15">
    <location>
        <position position="55"/>
    </location>
    <ligand>
        <name>Mg(2+)</name>
        <dbReference type="ChEBI" id="CHEBI:18420"/>
        <label>2</label>
    </ligand>
</feature>
<dbReference type="KEGG" id="cma:Cmaq_1151"/>
<comment type="similarity">
    <text evidence="4 15">Belongs to the FBP aldolase/phosphatase family.</text>
</comment>
<feature type="active site" description="Schiff-base intermediate with DHAP; for FBP aldolase activity" evidence="15">
    <location>
        <position position="234"/>
    </location>
</feature>
<comment type="catalytic activity">
    <reaction evidence="15">
        <text>beta-D-fructose 1,6-bisphosphate = D-glyceraldehyde 3-phosphate + dihydroxyacetone phosphate</text>
        <dbReference type="Rhea" id="RHEA:14729"/>
        <dbReference type="ChEBI" id="CHEBI:32966"/>
        <dbReference type="ChEBI" id="CHEBI:57642"/>
        <dbReference type="ChEBI" id="CHEBI:59776"/>
        <dbReference type="EC" id="4.1.2.13"/>
    </reaction>
</comment>
<evidence type="ECO:0000256" key="13">
    <source>
        <dbReference type="ARBA" id="ARBA00023270"/>
    </source>
</evidence>
<dbReference type="NCBIfam" id="NF041126">
    <property type="entry name" value="FBP_aldo_phos"/>
    <property type="match status" value="1"/>
</dbReference>
<feature type="binding site" evidence="15">
    <location>
        <position position="268"/>
    </location>
    <ligand>
        <name>dihydroxyacetone phosphate</name>
        <dbReference type="ChEBI" id="CHEBI:57642"/>
    </ligand>
</feature>
<dbReference type="GO" id="GO:0000287">
    <property type="term" value="F:magnesium ion binding"/>
    <property type="evidence" value="ECO:0007669"/>
    <property type="project" value="UniProtKB-UniRule"/>
</dbReference>
<evidence type="ECO:0000256" key="3">
    <source>
        <dbReference type="ARBA" id="ARBA00004742"/>
    </source>
</evidence>
<comment type="subunit">
    <text evidence="5 15">Homooctamer; dimer of tetramers.</text>
</comment>
<dbReference type="STRING" id="397948.Cmaq_1151"/>
<feature type="binding site" evidence="15">
    <location>
        <position position="299"/>
    </location>
    <ligand>
        <name>dihydroxyacetone phosphate</name>
        <dbReference type="ChEBI" id="CHEBI:57642"/>
    </ligand>
</feature>
<dbReference type="OrthoDB" id="5829at2157"/>
<feature type="binding site" description="in other chain" evidence="15">
    <location>
        <position position="268"/>
    </location>
    <ligand>
        <name>beta-D-fructose 1,6-bisphosphate</name>
        <dbReference type="ChEBI" id="CHEBI:32966"/>
        <note>ligand shared between dimeric partners</note>
    </ligand>
</feature>
<dbReference type="Pfam" id="PF01950">
    <property type="entry name" value="FBPase_3"/>
    <property type="match status" value="1"/>
</dbReference>
<comment type="function">
    <text evidence="15">Catalyzes two subsequent steps in gluconeogenesis: the aldol condensation of dihydroxyacetone phosphate (DHAP) and glyceraldehyde-3-phosphate (GA3P) to fructose-1,6-bisphosphate (FBP), and the dephosphorylation of FBP to fructose-6-phosphate (F6P).</text>
</comment>
<feature type="binding site" evidence="15">
    <location>
        <position position="236"/>
    </location>
    <ligand>
        <name>Mg(2+)</name>
        <dbReference type="ChEBI" id="CHEBI:18420"/>
        <label>3</label>
    </ligand>
</feature>
<feature type="binding site" evidence="15">
    <location>
        <position position="134"/>
    </location>
    <ligand>
        <name>Mg(2+)</name>
        <dbReference type="ChEBI" id="CHEBI:18420"/>
        <label>2</label>
    </ligand>
</feature>
<proteinExistence type="inferred from homology"/>
<dbReference type="SUPFAM" id="SSF111249">
    <property type="entry name" value="Sulfolobus fructose-1,6-bisphosphatase-like"/>
    <property type="match status" value="1"/>
</dbReference>
<accession>A8MDX2</accession>
<feature type="binding site" evidence="15">
    <location>
        <position position="235"/>
    </location>
    <ligand>
        <name>Mg(2+)</name>
        <dbReference type="ChEBI" id="CHEBI:18420"/>
        <label>4</label>
    </ligand>
</feature>
<evidence type="ECO:0000256" key="5">
    <source>
        <dbReference type="ARBA" id="ARBA00011820"/>
    </source>
</evidence>
<comment type="domain">
    <text evidence="15">Consists of a single catalytic domain, but remodels its active-site architecture via a large structural change to exhibit dual activities.</text>
</comment>
<name>A8MDX2_CALMQ</name>
<keyword evidence="9 15" id="KW-0479">Metal-binding</keyword>
<evidence type="ECO:0000256" key="11">
    <source>
        <dbReference type="ARBA" id="ARBA00022842"/>
    </source>
</evidence>
<comment type="cofactor">
    <cofactor evidence="2 15">
        <name>Mg(2+)</name>
        <dbReference type="ChEBI" id="CHEBI:18420"/>
    </cofactor>
</comment>
<dbReference type="Proteomes" id="UP000001137">
    <property type="component" value="Chromosome"/>
</dbReference>
<feature type="binding site" evidence="15">
    <location>
        <position position="13"/>
    </location>
    <ligand>
        <name>Mg(2+)</name>
        <dbReference type="ChEBI" id="CHEBI:18420"/>
        <label>1</label>
    </ligand>
</feature>
<evidence type="ECO:0000313" key="17">
    <source>
        <dbReference type="Proteomes" id="UP000001137"/>
    </source>
</evidence>
<dbReference type="PIRSF" id="PIRSF015647">
    <property type="entry name" value="FBPtase_archl"/>
    <property type="match status" value="1"/>
</dbReference>
<evidence type="ECO:0000256" key="4">
    <source>
        <dbReference type="ARBA" id="ARBA00010693"/>
    </source>
</evidence>
<dbReference type="PANTHER" id="PTHR38341:SF1">
    <property type="entry name" value="FRUCTOSE-1,6-BISPHOSPHATE ALDOLASE_PHOSPHATASE"/>
    <property type="match status" value="1"/>
</dbReference>
<dbReference type="UniPathway" id="UPA00138"/>
<dbReference type="InterPro" id="IPR036076">
    <property type="entry name" value="FBPase_V_sf"/>
</dbReference>
<evidence type="ECO:0000256" key="8">
    <source>
        <dbReference type="ARBA" id="ARBA00022432"/>
    </source>
</evidence>
<feature type="binding site" evidence="15">
    <location>
        <position position="97"/>
    </location>
    <ligand>
        <name>Mg(2+)</name>
        <dbReference type="ChEBI" id="CHEBI:18420"/>
        <label>1</label>
    </ligand>
</feature>
<feature type="binding site" evidence="15">
    <location>
        <begin position="244"/>
        <end position="245"/>
    </location>
    <ligand>
        <name>beta-D-fructose 1,6-bisphosphate</name>
        <dbReference type="ChEBI" id="CHEBI:32966"/>
        <note>ligand shared between dimeric partners</note>
    </ligand>
</feature>
<feature type="binding site" evidence="15">
    <location>
        <position position="54"/>
    </location>
    <ligand>
        <name>Mg(2+)</name>
        <dbReference type="ChEBI" id="CHEBI:18420"/>
        <label>2</label>
    </ligand>
</feature>
<feature type="binding site" description="in other chain" evidence="15">
    <location>
        <position position="360"/>
    </location>
    <ligand>
        <name>beta-D-fructose 1,6-bisphosphate</name>
        <dbReference type="ChEBI" id="CHEBI:32966"/>
        <note>ligand shared between dimeric partners</note>
    </ligand>
</feature>
<dbReference type="GO" id="GO:0006094">
    <property type="term" value="P:gluconeogenesis"/>
    <property type="evidence" value="ECO:0007669"/>
    <property type="project" value="UniProtKB-UniRule"/>
</dbReference>
<evidence type="ECO:0000313" key="16">
    <source>
        <dbReference type="EMBL" id="ABW01978.1"/>
    </source>
</evidence>
<dbReference type="InterPro" id="IPR002803">
    <property type="entry name" value="FBPase_V"/>
</dbReference>
<feature type="binding site" evidence="15">
    <location>
        <position position="236"/>
    </location>
    <ligand>
        <name>Mg(2+)</name>
        <dbReference type="ChEBI" id="CHEBI:18420"/>
        <label>2</label>
    </ligand>
</feature>
<evidence type="ECO:0000256" key="1">
    <source>
        <dbReference type="ARBA" id="ARBA00001273"/>
    </source>
</evidence>
<dbReference type="GO" id="GO:0004332">
    <property type="term" value="F:fructose-bisphosphate aldolase activity"/>
    <property type="evidence" value="ECO:0007669"/>
    <property type="project" value="UniProtKB-UniRule"/>
</dbReference>
<feature type="active site" description="Proton acceptor; for FBP phosphatase activity" evidence="15">
    <location>
        <position position="13"/>
    </location>
</feature>
<evidence type="ECO:0000256" key="6">
    <source>
        <dbReference type="ARBA" id="ARBA00013093"/>
    </source>
</evidence>
<feature type="binding site" description="in other chain" evidence="15">
    <location>
        <position position="20"/>
    </location>
    <ligand>
        <name>beta-D-fructose 1,6-bisphosphate</name>
        <dbReference type="ChEBI" id="CHEBI:32966"/>
        <note>ligand shared between dimeric partners</note>
    </ligand>
</feature>
<feature type="binding site" description="in other chain" evidence="15">
    <location>
        <begin position="106"/>
        <end position="107"/>
    </location>
    <ligand>
        <name>beta-D-fructose 1,6-bisphosphate</name>
        <dbReference type="ChEBI" id="CHEBI:32966"/>
        <note>ligand shared between dimeric partners</note>
    </ligand>
</feature>
<dbReference type="EMBL" id="CP000852">
    <property type="protein sequence ID" value="ABW01978.1"/>
    <property type="molecule type" value="Genomic_DNA"/>
</dbReference>
<feature type="binding site" description="in other chain" evidence="15">
    <location>
        <position position="93"/>
    </location>
    <ligand>
        <name>beta-D-fructose 1,6-bisphosphate</name>
        <dbReference type="ChEBI" id="CHEBI:32966"/>
        <note>ligand shared between dimeric partners</note>
    </ligand>
</feature>
<evidence type="ECO:0000256" key="12">
    <source>
        <dbReference type="ARBA" id="ARBA00023239"/>
    </source>
</evidence>
<keyword evidence="14 15" id="KW-0119">Carbohydrate metabolism</keyword>
<dbReference type="EC" id="4.1.2.13" evidence="15"/>
<evidence type="ECO:0000256" key="14">
    <source>
        <dbReference type="ARBA" id="ARBA00023277"/>
    </source>
</evidence>
<gene>
    <name evidence="15" type="primary">fbp</name>
    <name evidence="16" type="ordered locus">Cmaq_1151</name>
</gene>
<dbReference type="PANTHER" id="PTHR38341">
    <property type="entry name" value="FRUCTOSE-1,6-BISPHOSPHATE ALDOLASE/PHOSPHATASE"/>
    <property type="match status" value="1"/>
</dbReference>
<sequence length="402" mass="44533">MAPKTTVSVIKADIGGIPGHAWVHPKILEYASSRLREAVKSGLLIDYYVFNVGDDMSLLMTHTKGIDNPEIHGLAWSVFKEATENYAKKFKLYGAGQDLLKDSFSGNVRGLGPQVAEMEFEERPSEPLIIFAADKTEPGAYNLPMYKIFADPFNTAGLVIDPQMHGGFRFEIIDVYEGKVYLLDAPEHIYTILGLIGTPGRYIIRRVYRRSDLTQAAVVSVERLNLIAGRYVGKDDPVAIVRAQHGLPAVGEVLEAFALPHLVEGWMRGSHTGPLMPGKFVSIDPANKIAMGPKMTRFDGPPKVGALGFQLHEGYLEGPVDMFDDPAFDFSRQIAAFITDYIRRMGPIMPHRLPPEEMEYTTLPQILSTLKPIPVEEYERNRLKYISEKISPVAIAGGSTGD</sequence>
<dbReference type="EC" id="3.1.3.11" evidence="6 15"/>
<keyword evidence="13 15" id="KW-0704">Schiff base</keyword>
<dbReference type="HOGENOM" id="CLU_041630_0_0_2"/>